<dbReference type="PANTHER" id="PTHR40055:SF1">
    <property type="entry name" value="TRANSCRIPTIONAL REGULATOR YGIV-RELATED"/>
    <property type="match status" value="1"/>
</dbReference>
<dbReference type="Pfam" id="PF12833">
    <property type="entry name" value="HTH_18"/>
    <property type="match status" value="1"/>
</dbReference>
<dbReference type="SMART" id="SM00871">
    <property type="entry name" value="AraC_E_bind"/>
    <property type="match status" value="1"/>
</dbReference>
<feature type="domain" description="HTH araC/xylS-type" evidence="5">
    <location>
        <begin position="10"/>
        <end position="109"/>
    </location>
</feature>
<evidence type="ECO:0000256" key="1">
    <source>
        <dbReference type="ARBA" id="ARBA00023015"/>
    </source>
</evidence>
<dbReference type="Proteomes" id="UP000251313">
    <property type="component" value="Unassembled WGS sequence"/>
</dbReference>
<evidence type="ECO:0000256" key="4">
    <source>
        <dbReference type="SAM" id="MobiDB-lite"/>
    </source>
</evidence>
<dbReference type="InterPro" id="IPR020449">
    <property type="entry name" value="Tscrpt_reg_AraC-type_HTH"/>
</dbReference>
<protein>
    <submittedName>
        <fullName evidence="6">DNA-binding transcriptional regulator AraC</fullName>
    </submittedName>
</protein>
<dbReference type="PROSITE" id="PS00041">
    <property type="entry name" value="HTH_ARAC_FAMILY_1"/>
    <property type="match status" value="1"/>
</dbReference>
<sequence length="295" mass="33515">MAQDYRKQVFRAMDYISQHLAHNPTLEDVAREVALSSFHFHRIFKALVGETVAEFTRRLRMEKAAMRLIDAPYSDITGLALQSGFSSSQNFARAFRQHFSVSPGAFRLRYRPDTKSKAGHVPCQKSTYPQSDISEEQRRTAGLLGVSVVSLPTRRVAFMRRFGPYGKETCQQTHRDLLASLPERTPAHPAGTFCVYWDPPDVTTELRCRTDVGFELAPGEQVPRNIAVQTIAGGSYLVGQCAAHEDQIDHTWKLAFAWMRTRGMIKSDKPCYEKYYNETNAACNFYVYDICIPLN</sequence>
<dbReference type="PRINTS" id="PR00032">
    <property type="entry name" value="HTHARAC"/>
</dbReference>
<proteinExistence type="predicted"/>
<dbReference type="InterPro" id="IPR009057">
    <property type="entry name" value="Homeodomain-like_sf"/>
</dbReference>
<dbReference type="SMART" id="SM00342">
    <property type="entry name" value="HTH_ARAC"/>
    <property type="match status" value="1"/>
</dbReference>
<dbReference type="Pfam" id="PF06445">
    <property type="entry name" value="GyrI-like"/>
    <property type="match status" value="1"/>
</dbReference>
<dbReference type="EMBL" id="UAVL01000018">
    <property type="protein sequence ID" value="SQA64146.1"/>
    <property type="molecule type" value="Genomic_DNA"/>
</dbReference>
<keyword evidence="3" id="KW-0804">Transcription</keyword>
<evidence type="ECO:0000256" key="3">
    <source>
        <dbReference type="ARBA" id="ARBA00023163"/>
    </source>
</evidence>
<gene>
    <name evidence="6" type="primary">tetD_1</name>
    <name evidence="6" type="ORF">NCTC11967_03242</name>
</gene>
<dbReference type="SUPFAM" id="SSF46689">
    <property type="entry name" value="Homeodomain-like"/>
    <property type="match status" value="2"/>
</dbReference>
<evidence type="ECO:0000313" key="6">
    <source>
        <dbReference type="EMBL" id="SQA64146.1"/>
    </source>
</evidence>
<dbReference type="InterPro" id="IPR029442">
    <property type="entry name" value="GyrI-like"/>
</dbReference>
<dbReference type="InterPro" id="IPR050908">
    <property type="entry name" value="SmbC-like"/>
</dbReference>
<accession>A0AB38FYT0</accession>
<evidence type="ECO:0000259" key="5">
    <source>
        <dbReference type="PROSITE" id="PS01124"/>
    </source>
</evidence>
<dbReference type="GO" id="GO:0043565">
    <property type="term" value="F:sequence-specific DNA binding"/>
    <property type="evidence" value="ECO:0007669"/>
    <property type="project" value="InterPro"/>
</dbReference>
<dbReference type="InterPro" id="IPR018062">
    <property type="entry name" value="HTH_AraC-typ_CS"/>
</dbReference>
<dbReference type="InterPro" id="IPR018060">
    <property type="entry name" value="HTH_AraC"/>
</dbReference>
<dbReference type="InterPro" id="IPR011256">
    <property type="entry name" value="Reg_factor_effector_dom_sf"/>
</dbReference>
<dbReference type="GO" id="GO:0003700">
    <property type="term" value="F:DNA-binding transcription factor activity"/>
    <property type="evidence" value="ECO:0007669"/>
    <property type="project" value="InterPro"/>
</dbReference>
<evidence type="ECO:0000256" key="2">
    <source>
        <dbReference type="ARBA" id="ARBA00023125"/>
    </source>
</evidence>
<reference evidence="6 7" key="1">
    <citation type="submission" date="2018-06" db="EMBL/GenBank/DDBJ databases">
        <authorList>
            <consortium name="Pathogen Informatics"/>
            <person name="Doyle S."/>
        </authorList>
    </citation>
    <scope>NUCLEOTIDE SEQUENCE [LARGE SCALE GENOMIC DNA]</scope>
    <source>
        <strain evidence="6 7">NCTC11967</strain>
    </source>
</reference>
<organism evidence="6 7">
    <name type="scientific">Yokenella regensburgei</name>
    <dbReference type="NCBI Taxonomy" id="158877"/>
    <lineage>
        <taxon>Bacteria</taxon>
        <taxon>Pseudomonadati</taxon>
        <taxon>Pseudomonadota</taxon>
        <taxon>Gammaproteobacteria</taxon>
        <taxon>Enterobacterales</taxon>
        <taxon>Enterobacteriaceae</taxon>
        <taxon>Yokenella</taxon>
    </lineage>
</organism>
<name>A0AB38FYT0_9ENTR</name>
<dbReference type="SUPFAM" id="SSF55136">
    <property type="entry name" value="Probable bacterial effector-binding domain"/>
    <property type="match status" value="1"/>
</dbReference>
<dbReference type="AlphaFoldDB" id="A0AB38FYT0"/>
<dbReference type="Gene3D" id="3.20.80.10">
    <property type="entry name" value="Regulatory factor, effector binding domain"/>
    <property type="match status" value="1"/>
</dbReference>
<feature type="region of interest" description="Disordered" evidence="4">
    <location>
        <begin position="115"/>
        <end position="136"/>
    </location>
</feature>
<dbReference type="PROSITE" id="PS01124">
    <property type="entry name" value="HTH_ARAC_FAMILY_2"/>
    <property type="match status" value="1"/>
</dbReference>
<dbReference type="PANTHER" id="PTHR40055">
    <property type="entry name" value="TRANSCRIPTIONAL REGULATOR YGIV-RELATED"/>
    <property type="match status" value="1"/>
</dbReference>
<dbReference type="Gene3D" id="1.10.10.60">
    <property type="entry name" value="Homeodomain-like"/>
    <property type="match status" value="2"/>
</dbReference>
<comment type="caution">
    <text evidence="6">The sequence shown here is derived from an EMBL/GenBank/DDBJ whole genome shotgun (WGS) entry which is preliminary data.</text>
</comment>
<evidence type="ECO:0000313" key="7">
    <source>
        <dbReference type="Proteomes" id="UP000251313"/>
    </source>
</evidence>
<keyword evidence="1" id="KW-0805">Transcription regulation</keyword>
<keyword evidence="2 6" id="KW-0238">DNA-binding</keyword>
<dbReference type="InterPro" id="IPR010499">
    <property type="entry name" value="AraC_E-bd"/>
</dbReference>